<dbReference type="OrthoDB" id="29879at2759"/>
<dbReference type="Proteomes" id="UP000241769">
    <property type="component" value="Unassembled WGS sequence"/>
</dbReference>
<organism evidence="3 4">
    <name type="scientific">Planoprotostelium fungivorum</name>
    <dbReference type="NCBI Taxonomy" id="1890364"/>
    <lineage>
        <taxon>Eukaryota</taxon>
        <taxon>Amoebozoa</taxon>
        <taxon>Evosea</taxon>
        <taxon>Variosea</taxon>
        <taxon>Cavosteliida</taxon>
        <taxon>Cavosteliaceae</taxon>
        <taxon>Planoprotostelium</taxon>
    </lineage>
</organism>
<protein>
    <submittedName>
        <fullName evidence="3">Manganese resistance protein</fullName>
    </submittedName>
</protein>
<dbReference type="Pfam" id="PF01544">
    <property type="entry name" value="CorA"/>
    <property type="match status" value="1"/>
</dbReference>
<name>A0A2P6NR21_9EUKA</name>
<evidence type="ECO:0000256" key="1">
    <source>
        <dbReference type="SAM" id="Coils"/>
    </source>
</evidence>
<dbReference type="STRING" id="1890364.A0A2P6NR21"/>
<dbReference type="Gene3D" id="3.30.460.20">
    <property type="entry name" value="CorA soluble domain-like"/>
    <property type="match status" value="1"/>
</dbReference>
<accession>A0A2P6NR21</accession>
<feature type="transmembrane region" description="Helical" evidence="2">
    <location>
        <begin position="663"/>
        <end position="685"/>
    </location>
</feature>
<dbReference type="PANTHER" id="PTHR21535:SF51">
    <property type="entry name" value="MANGANESE RESISTANCE PROTEIN MNR2"/>
    <property type="match status" value="1"/>
</dbReference>
<proteinExistence type="predicted"/>
<comment type="caution">
    <text evidence="3">The sequence shown here is derived from an EMBL/GenBank/DDBJ whole genome shotgun (WGS) entry which is preliminary data.</text>
</comment>
<dbReference type="EMBL" id="MDYQ01000031">
    <property type="protein sequence ID" value="PRP86396.1"/>
    <property type="molecule type" value="Genomic_DNA"/>
</dbReference>
<keyword evidence="2" id="KW-0812">Transmembrane</keyword>
<keyword evidence="2" id="KW-0472">Membrane</keyword>
<evidence type="ECO:0000256" key="2">
    <source>
        <dbReference type="SAM" id="Phobius"/>
    </source>
</evidence>
<feature type="coiled-coil region" evidence="1">
    <location>
        <begin position="105"/>
        <end position="132"/>
    </location>
</feature>
<dbReference type="AlphaFoldDB" id="A0A2P6NR21"/>
<evidence type="ECO:0000313" key="3">
    <source>
        <dbReference type="EMBL" id="PRP86396.1"/>
    </source>
</evidence>
<dbReference type="GO" id="GO:0046873">
    <property type="term" value="F:metal ion transmembrane transporter activity"/>
    <property type="evidence" value="ECO:0007669"/>
    <property type="project" value="InterPro"/>
</dbReference>
<feature type="coiled-coil region" evidence="1">
    <location>
        <begin position="162"/>
        <end position="221"/>
    </location>
</feature>
<keyword evidence="4" id="KW-1185">Reference proteome</keyword>
<evidence type="ECO:0000313" key="4">
    <source>
        <dbReference type="Proteomes" id="UP000241769"/>
    </source>
</evidence>
<keyword evidence="1" id="KW-0175">Coiled coil</keyword>
<reference evidence="3 4" key="1">
    <citation type="journal article" date="2018" name="Genome Biol. Evol.">
        <title>Multiple Roots of Fruiting Body Formation in Amoebozoa.</title>
        <authorList>
            <person name="Hillmann F."/>
            <person name="Forbes G."/>
            <person name="Novohradska S."/>
            <person name="Ferling I."/>
            <person name="Riege K."/>
            <person name="Groth M."/>
            <person name="Westermann M."/>
            <person name="Marz M."/>
            <person name="Spaller T."/>
            <person name="Winckler T."/>
            <person name="Schaap P."/>
            <person name="Glockner G."/>
        </authorList>
    </citation>
    <scope>NUCLEOTIDE SEQUENCE [LARGE SCALE GENOMIC DNA]</scope>
    <source>
        <strain evidence="3 4">Jena</strain>
    </source>
</reference>
<sequence>MDFQTLLAQIGELEENNRVERSKLMEEVARHNSTQTELDRAMKELHAADSVVTALRERIAALGIQKENDGKTIQQLKQAVKDSKTEVHMVKAACDKAKDDYISKRDSYISDLADLNESFRALRRELARACAQNRSNPSESVQEVLGDDVQERMETTDQAEQVPNLLKEMDRLKDDLKQATEVNDELQKKVDERDTEMHTMRAEMEDYVKSVQEDLQELDQLRHSRTFVESIKCGSPKFVSGSNTGDEDFEFCSTLAGHGNMSTHPEPRKLITVEIDTDTPHRISADQILTERQRRQRSKSIGSEIPIRAPQSLDTQVLRRNSLEIKQFHGVEDIVSLLPTESQTFIEDFKESHATPYVLHFSKKAKKQWRETDVDWVTRSWKKKEGDLTWFDFVGATDEQIDQIGARFDLDACTINRLKTETGVETLWTHAPYRYIEFRSYDFDSYSSQSLVLRFILFEDLALTFHPTTVEAPLQIIYNIMRGGRKLFSHKNAMKSVDWVLYVLMSAVLIQLDEELSILGIEITALFDLVLTFNINNQDELLRRIGNARKKFVPLRSTIDVKKEFFYSNIRQIFGMKHMRYCEEILTKIILLEDKAVNCQETLYNANETYLSRASIEIANVGNIISAVVLKFTAVATIIIPAIWITGLLAVNIPFPYKGGDDLGPFFAIVGFFGMYGIPLIVCAAENIQAIYKVIIYGVGTNNSVRPYGYNAF</sequence>
<dbReference type="GO" id="GO:0016020">
    <property type="term" value="C:membrane"/>
    <property type="evidence" value="ECO:0007669"/>
    <property type="project" value="InterPro"/>
</dbReference>
<gene>
    <name evidence="3" type="ORF">PROFUN_05315</name>
</gene>
<dbReference type="InterPro" id="IPR045861">
    <property type="entry name" value="CorA_cytoplasmic_dom"/>
</dbReference>
<dbReference type="SUPFAM" id="SSF143865">
    <property type="entry name" value="CorA soluble domain-like"/>
    <property type="match status" value="1"/>
</dbReference>
<dbReference type="InterPro" id="IPR002523">
    <property type="entry name" value="MgTranspt_CorA/ZnTranspt_ZntB"/>
</dbReference>
<feature type="transmembrane region" description="Helical" evidence="2">
    <location>
        <begin position="628"/>
        <end position="651"/>
    </location>
</feature>
<dbReference type="InParanoid" id="A0A2P6NR21"/>
<dbReference type="PANTHER" id="PTHR21535">
    <property type="entry name" value="MAGNESIUM AND COBALT TRANSPORT PROTEIN/MITOCHONDRIAL IMPORT INNER MEMBRANE TRANSLOCASE SUBUNIT TIM8"/>
    <property type="match status" value="1"/>
</dbReference>
<keyword evidence="2" id="KW-1133">Transmembrane helix</keyword>
<dbReference type="Gene3D" id="1.20.58.340">
    <property type="entry name" value="Magnesium transport protein CorA, transmembrane region"/>
    <property type="match status" value="1"/>
</dbReference>